<organism evidence="1 2">
    <name type="scientific">Shinella curvata</name>
    <dbReference type="NCBI Taxonomy" id="1817964"/>
    <lineage>
        <taxon>Bacteria</taxon>
        <taxon>Pseudomonadati</taxon>
        <taxon>Pseudomonadota</taxon>
        <taxon>Alphaproteobacteria</taxon>
        <taxon>Hyphomicrobiales</taxon>
        <taxon>Rhizobiaceae</taxon>
        <taxon>Shinella</taxon>
    </lineage>
</organism>
<proteinExistence type="predicted"/>
<keyword evidence="2" id="KW-1185">Reference proteome</keyword>
<dbReference type="Proteomes" id="UP001177080">
    <property type="component" value="Unassembled WGS sequence"/>
</dbReference>
<dbReference type="EMBL" id="WHSC02000003">
    <property type="protein sequence ID" value="MDO6121217.1"/>
    <property type="molecule type" value="Genomic_DNA"/>
</dbReference>
<accession>A0ABT8XC40</accession>
<comment type="caution">
    <text evidence="1">The sequence shown here is derived from an EMBL/GenBank/DDBJ whole genome shotgun (WGS) entry which is preliminary data.</text>
</comment>
<gene>
    <name evidence="1" type="ORF">GB928_008500</name>
</gene>
<reference evidence="1" key="1">
    <citation type="submission" date="2022-04" db="EMBL/GenBank/DDBJ databases">
        <title>Shinella lacus sp. nov., a novel member of the genus Shinella from water.</title>
        <authorList>
            <person name="Deng Y."/>
        </authorList>
    </citation>
    <scope>NUCLEOTIDE SEQUENCE</scope>
    <source>
        <strain evidence="1">JCM 31239</strain>
    </source>
</reference>
<evidence type="ECO:0008006" key="3">
    <source>
        <dbReference type="Google" id="ProtNLM"/>
    </source>
</evidence>
<protein>
    <recommendedName>
        <fullName evidence="3">Transposase</fullName>
    </recommendedName>
</protein>
<name>A0ABT8XC40_9HYPH</name>
<evidence type="ECO:0000313" key="1">
    <source>
        <dbReference type="EMBL" id="MDO6121217.1"/>
    </source>
</evidence>
<evidence type="ECO:0000313" key="2">
    <source>
        <dbReference type="Proteomes" id="UP001177080"/>
    </source>
</evidence>
<sequence>MTVVTRRFWCEAVLCGRHIFCERFGDNVLARYGRGTQRLETIVHHLGQALGGRPVAAFADRLMVPVNNDTLLRVVRRRTDDRNEDLKVIGIDDFAFRRG</sequence>